<comment type="caution">
    <text evidence="2">The sequence shown here is derived from an EMBL/GenBank/DDBJ whole genome shotgun (WGS) entry which is preliminary data.</text>
</comment>
<dbReference type="NCBIfam" id="TIGR03750">
    <property type="entry name" value="conj_TIGR03750"/>
    <property type="match status" value="1"/>
</dbReference>
<dbReference type="OrthoDB" id="8907898at2"/>
<dbReference type="InterPro" id="IPR021877">
    <property type="entry name" value="DUF3487"/>
</dbReference>
<dbReference type="AlphaFoldDB" id="A0A3M6QUU1"/>
<dbReference type="EMBL" id="RDQO01000002">
    <property type="protein sequence ID" value="RMX06785.1"/>
    <property type="molecule type" value="Genomic_DNA"/>
</dbReference>
<organism evidence="2 3">
    <name type="scientific">Corticibacter populi</name>
    <dbReference type="NCBI Taxonomy" id="1550736"/>
    <lineage>
        <taxon>Bacteria</taxon>
        <taxon>Pseudomonadati</taxon>
        <taxon>Pseudomonadota</taxon>
        <taxon>Betaproteobacteria</taxon>
        <taxon>Burkholderiales</taxon>
        <taxon>Comamonadaceae</taxon>
        <taxon>Corticibacter</taxon>
    </lineage>
</organism>
<name>A0A3M6QUU1_9BURK</name>
<reference evidence="2 3" key="1">
    <citation type="submission" date="2018-10" db="EMBL/GenBank/DDBJ databases">
        <title>Draft genome of Cortibacter populi DSM10536.</title>
        <authorList>
            <person name="Bernier A.-M."/>
            <person name="Bernard K."/>
        </authorList>
    </citation>
    <scope>NUCLEOTIDE SEQUENCE [LARGE SCALE GENOMIC DNA]</scope>
    <source>
        <strain evidence="2 3">DSM 105136</strain>
    </source>
</reference>
<dbReference type="RefSeq" id="WP_122228709.1">
    <property type="nucleotide sequence ID" value="NZ_RDQO01000002.1"/>
</dbReference>
<evidence type="ECO:0000313" key="2">
    <source>
        <dbReference type="EMBL" id="RMX06785.1"/>
    </source>
</evidence>
<accession>A0A3M6QUU1</accession>
<sequence>MADQDIRPDGTVAFLPHRLNRHPVVVRGLTADELWVCASLAAAAGLAIGVPLAFALSTIAIVPTAIVLAIAAGVFVGGGLLRRMKRGRPETWLYRQIQWWLAVRRPLLASFVGGKVLVTRSGHWSTRRSQRP</sequence>
<feature type="transmembrane region" description="Helical" evidence="1">
    <location>
        <begin position="34"/>
        <end position="54"/>
    </location>
</feature>
<proteinExistence type="predicted"/>
<protein>
    <submittedName>
        <fullName evidence="2">TIGR03750 family conjugal transfer protein</fullName>
    </submittedName>
</protein>
<dbReference type="Pfam" id="PF11990">
    <property type="entry name" value="DUF3487"/>
    <property type="match status" value="1"/>
</dbReference>
<feature type="transmembrane region" description="Helical" evidence="1">
    <location>
        <begin position="60"/>
        <end position="81"/>
    </location>
</feature>
<keyword evidence="3" id="KW-1185">Reference proteome</keyword>
<gene>
    <name evidence="2" type="ORF">D8I35_09815</name>
</gene>
<dbReference type="Proteomes" id="UP000278006">
    <property type="component" value="Unassembled WGS sequence"/>
</dbReference>
<evidence type="ECO:0000313" key="3">
    <source>
        <dbReference type="Proteomes" id="UP000278006"/>
    </source>
</evidence>
<keyword evidence="1" id="KW-1133">Transmembrane helix</keyword>
<keyword evidence="1" id="KW-0812">Transmembrane</keyword>
<evidence type="ECO:0000256" key="1">
    <source>
        <dbReference type="SAM" id="Phobius"/>
    </source>
</evidence>
<keyword evidence="1" id="KW-0472">Membrane</keyword>